<dbReference type="RefSeq" id="WP_191745648.1">
    <property type="nucleotide sequence ID" value="NZ_JACSQC010000001.1"/>
</dbReference>
<reference evidence="2 3" key="1">
    <citation type="submission" date="2020-08" db="EMBL/GenBank/DDBJ databases">
        <title>A Genomic Blueprint of the Chicken Gut Microbiome.</title>
        <authorList>
            <person name="Gilroy R."/>
            <person name="Ravi A."/>
            <person name="Getino M."/>
            <person name="Pursley I."/>
            <person name="Horton D.L."/>
            <person name="Alikhan N.-F."/>
            <person name="Baker D."/>
            <person name="Gharbi K."/>
            <person name="Hall N."/>
            <person name="Watson M."/>
            <person name="Adriaenssens E.M."/>
            <person name="Foster-Nyarko E."/>
            <person name="Jarju S."/>
            <person name="Secka A."/>
            <person name="Antonio M."/>
            <person name="Oren A."/>
            <person name="Chaudhuri R."/>
            <person name="La Ragione R.M."/>
            <person name="Hildebrand F."/>
            <person name="Pallen M.J."/>
        </authorList>
    </citation>
    <scope>NUCLEOTIDE SEQUENCE [LARGE SCALE GENOMIC DNA]</scope>
    <source>
        <strain evidence="2 3">Sa2BUA2</strain>
    </source>
</reference>
<evidence type="ECO:0000313" key="3">
    <source>
        <dbReference type="Proteomes" id="UP000652763"/>
    </source>
</evidence>
<dbReference type="InterPro" id="IPR008319">
    <property type="entry name" value="GyrI-like_CCH_Lin2189-like"/>
</dbReference>
<proteinExistence type="predicted"/>
<comment type="caution">
    <text evidence="2">The sequence shown here is derived from an EMBL/GenBank/DDBJ whole genome shotgun (WGS) entry which is preliminary data.</text>
</comment>
<dbReference type="PIRSF" id="PIRSF031644">
    <property type="entry name" value="UCP031644"/>
    <property type="match status" value="1"/>
</dbReference>
<evidence type="ECO:0000259" key="1">
    <source>
        <dbReference type="Pfam" id="PF06445"/>
    </source>
</evidence>
<keyword evidence="3" id="KW-1185">Reference proteome</keyword>
<name>A0ABR8YET9_9MICC</name>
<protein>
    <submittedName>
        <fullName evidence="2">GyrI-like domain-containing protein</fullName>
    </submittedName>
</protein>
<organism evidence="2 3">
    <name type="scientific">Arthrobacter pullicola</name>
    <dbReference type="NCBI Taxonomy" id="2762224"/>
    <lineage>
        <taxon>Bacteria</taxon>
        <taxon>Bacillati</taxon>
        <taxon>Actinomycetota</taxon>
        <taxon>Actinomycetes</taxon>
        <taxon>Micrococcales</taxon>
        <taxon>Micrococcaceae</taxon>
        <taxon>Arthrobacter</taxon>
    </lineage>
</organism>
<dbReference type="InterPro" id="IPR011256">
    <property type="entry name" value="Reg_factor_effector_dom_sf"/>
</dbReference>
<sequence>MDKFDIKKERPELYAPGADFTLVEVPEQNFIAMDGQGNPNTSPGYAAAVEALYSVAYTLKFAAKRTLGRDSVVGPLEGLWRAENPADFVRGNKDSWEWTMLISQPEWITPALLDDAVAQVLAKKGLESVERVRWLSLAEGLSVQILHTGPYDDEAPVLARLHNDYMPGNSLEFNGDHHEIYLSDPRRTAPEKLKTILRQPVRRR</sequence>
<gene>
    <name evidence="2" type="ORF">H9638_02805</name>
</gene>
<dbReference type="InterPro" id="IPR029442">
    <property type="entry name" value="GyrI-like"/>
</dbReference>
<evidence type="ECO:0000313" key="2">
    <source>
        <dbReference type="EMBL" id="MBD8042735.1"/>
    </source>
</evidence>
<accession>A0ABR8YET9</accession>
<feature type="domain" description="GyrI-like small molecule binding" evidence="1">
    <location>
        <begin position="20"/>
        <end position="201"/>
    </location>
</feature>
<dbReference type="Gene3D" id="3.20.80.10">
    <property type="entry name" value="Regulatory factor, effector binding domain"/>
    <property type="match status" value="1"/>
</dbReference>
<dbReference type="Pfam" id="PF06445">
    <property type="entry name" value="GyrI-like"/>
    <property type="match status" value="1"/>
</dbReference>
<dbReference type="Proteomes" id="UP000652763">
    <property type="component" value="Unassembled WGS sequence"/>
</dbReference>
<dbReference type="EMBL" id="JACSQC010000001">
    <property type="protein sequence ID" value="MBD8042735.1"/>
    <property type="molecule type" value="Genomic_DNA"/>
</dbReference>
<dbReference type="SUPFAM" id="SSF55136">
    <property type="entry name" value="Probable bacterial effector-binding domain"/>
    <property type="match status" value="1"/>
</dbReference>